<dbReference type="Pfam" id="PF07687">
    <property type="entry name" value="M20_dimer"/>
    <property type="match status" value="1"/>
</dbReference>
<evidence type="ECO:0000313" key="5">
    <source>
        <dbReference type="Proteomes" id="UP000717624"/>
    </source>
</evidence>
<feature type="binding site" evidence="2">
    <location>
        <position position="111"/>
    </location>
    <ligand>
        <name>Mn(2+)</name>
        <dbReference type="ChEBI" id="CHEBI:29035"/>
        <label>2</label>
    </ligand>
</feature>
<dbReference type="PANTHER" id="PTHR11014">
    <property type="entry name" value="PEPTIDASE M20 FAMILY MEMBER"/>
    <property type="match status" value="1"/>
</dbReference>
<evidence type="ECO:0000256" key="1">
    <source>
        <dbReference type="ARBA" id="ARBA00022801"/>
    </source>
</evidence>
<proteinExistence type="predicted"/>
<keyword evidence="2" id="KW-0464">Manganese</keyword>
<dbReference type="Proteomes" id="UP000717624">
    <property type="component" value="Unassembled WGS sequence"/>
</dbReference>
<sequence length="401" mass="43169">MTVQPELYESSELLKKASELKDKLIAWRRDFHQHPELAYEEVRTSGQVAQHLESLGLEVTRGVGRTGVVGLLRGKEPGPTIGLRADMDALPILDQKQVEYKSTVTGKMHACGHDAHTSMLMGAAQLLCQLGKPERGNIKFIFQPAEEGGAGAKAMMDDGVLSDPPVDAIAGLHVFPFVPVGEITAVRGIGCAAADTITIKVIGRGGHAAHPHTSVDSVVISAQVISALQHIASRHVDPLDSIVVTIGKIEGGSASNVIAPEVTMQGTVRTLNPELRAEMPERLEKIIKGVTDAFGATYEFTYHMGYPSVINDDAMVDLVLETADLVLGQGKSRLVKPSMGGEDFSYYTHEIPGVFFRLGVGNREKNAIYPLHHPQFDLDEDALPLGSAMLSAVALQYLQKS</sequence>
<protein>
    <submittedName>
        <fullName evidence="4">Amidohydrolase</fullName>
    </submittedName>
</protein>
<dbReference type="GO" id="GO:0046872">
    <property type="term" value="F:metal ion binding"/>
    <property type="evidence" value="ECO:0007669"/>
    <property type="project" value="UniProtKB-KW"/>
</dbReference>
<dbReference type="Gene3D" id="3.40.630.10">
    <property type="entry name" value="Zn peptidases"/>
    <property type="match status" value="1"/>
</dbReference>
<feature type="binding site" evidence="2">
    <location>
        <position position="372"/>
    </location>
    <ligand>
        <name>Mn(2+)</name>
        <dbReference type="ChEBI" id="CHEBI:29035"/>
        <label>2</label>
    </ligand>
</feature>
<dbReference type="AlphaFoldDB" id="A0A938Y1P8"/>
<dbReference type="SUPFAM" id="SSF53187">
    <property type="entry name" value="Zn-dependent exopeptidases"/>
    <property type="match status" value="1"/>
</dbReference>
<dbReference type="FunFam" id="3.30.70.360:FF:000001">
    <property type="entry name" value="N-acetyldiaminopimelate deacetylase"/>
    <property type="match status" value="1"/>
</dbReference>
<organism evidence="4 5">
    <name type="scientific">Brevibacillus fulvus</name>
    <dbReference type="NCBI Taxonomy" id="1125967"/>
    <lineage>
        <taxon>Bacteria</taxon>
        <taxon>Bacillati</taxon>
        <taxon>Bacillota</taxon>
        <taxon>Bacilli</taxon>
        <taxon>Bacillales</taxon>
        <taxon>Paenibacillaceae</taxon>
        <taxon>Brevibacillus</taxon>
    </lineage>
</organism>
<dbReference type="PANTHER" id="PTHR11014:SF63">
    <property type="entry name" value="METALLOPEPTIDASE, PUTATIVE (AFU_ORTHOLOGUE AFUA_6G09600)-RELATED"/>
    <property type="match status" value="1"/>
</dbReference>
<dbReference type="InterPro" id="IPR017439">
    <property type="entry name" value="Amidohydrolase"/>
</dbReference>
<feature type="binding site" evidence="2">
    <location>
        <position position="113"/>
    </location>
    <ligand>
        <name>Mn(2+)</name>
        <dbReference type="ChEBI" id="CHEBI:29035"/>
        <label>2</label>
    </ligand>
</feature>
<dbReference type="GO" id="GO:0019877">
    <property type="term" value="P:diaminopimelate biosynthetic process"/>
    <property type="evidence" value="ECO:0007669"/>
    <property type="project" value="UniProtKB-ARBA"/>
</dbReference>
<evidence type="ECO:0000313" key="4">
    <source>
        <dbReference type="EMBL" id="MBM7591553.1"/>
    </source>
</evidence>
<evidence type="ECO:0000256" key="2">
    <source>
        <dbReference type="PIRSR" id="PIRSR005962-1"/>
    </source>
</evidence>
<feature type="binding site" evidence="2">
    <location>
        <position position="173"/>
    </location>
    <ligand>
        <name>Mn(2+)</name>
        <dbReference type="ChEBI" id="CHEBI:29035"/>
        <label>1</label>
    </ligand>
</feature>
<feature type="binding site" evidence="2">
    <location>
        <position position="147"/>
    </location>
    <ligand>
        <name>Mn(2+)</name>
        <dbReference type="ChEBI" id="CHEBI:29035"/>
        <label>2</label>
    </ligand>
</feature>
<dbReference type="NCBIfam" id="TIGR01891">
    <property type="entry name" value="amidohydrolases"/>
    <property type="match status" value="1"/>
</dbReference>
<feature type="domain" description="Peptidase M20 dimerisation" evidence="3">
    <location>
        <begin position="196"/>
        <end position="288"/>
    </location>
</feature>
<dbReference type="SUPFAM" id="SSF55031">
    <property type="entry name" value="Bacterial exopeptidase dimerisation domain"/>
    <property type="match status" value="1"/>
</dbReference>
<evidence type="ECO:0000259" key="3">
    <source>
        <dbReference type="Pfam" id="PF07687"/>
    </source>
</evidence>
<dbReference type="InterPro" id="IPR002933">
    <property type="entry name" value="Peptidase_M20"/>
</dbReference>
<dbReference type="Pfam" id="PF01546">
    <property type="entry name" value="Peptidase_M20"/>
    <property type="match status" value="1"/>
</dbReference>
<keyword evidence="1" id="KW-0378">Hydrolase</keyword>
<dbReference type="InterPro" id="IPR011650">
    <property type="entry name" value="Peptidase_M20_dimer"/>
</dbReference>
<dbReference type="Gene3D" id="3.30.70.360">
    <property type="match status" value="1"/>
</dbReference>
<dbReference type="PIRSF" id="PIRSF005962">
    <property type="entry name" value="Pept_M20D_amidohydro"/>
    <property type="match status" value="1"/>
</dbReference>
<gene>
    <name evidence="4" type="ORF">JOD01_003204</name>
</gene>
<comment type="caution">
    <text evidence="4">The sequence shown here is derived from an EMBL/GenBank/DDBJ whole genome shotgun (WGS) entry which is preliminary data.</text>
</comment>
<keyword evidence="2" id="KW-0479">Metal-binding</keyword>
<comment type="cofactor">
    <cofactor evidence="2">
        <name>Mn(2+)</name>
        <dbReference type="ChEBI" id="CHEBI:29035"/>
    </cofactor>
    <text evidence="2">The Mn(2+) ion enhances activity.</text>
</comment>
<dbReference type="RefSeq" id="WP_204519257.1">
    <property type="nucleotide sequence ID" value="NZ_BAABIN010000037.1"/>
</dbReference>
<dbReference type="GO" id="GO:0050118">
    <property type="term" value="F:N-acetyldiaminopimelate deacetylase activity"/>
    <property type="evidence" value="ECO:0007669"/>
    <property type="project" value="UniProtKB-ARBA"/>
</dbReference>
<keyword evidence="5" id="KW-1185">Reference proteome</keyword>
<name>A0A938Y1P8_9BACL</name>
<dbReference type="EMBL" id="JAFBEB010000013">
    <property type="protein sequence ID" value="MBM7591553.1"/>
    <property type="molecule type" value="Genomic_DNA"/>
</dbReference>
<reference evidence="4" key="1">
    <citation type="submission" date="2021-01" db="EMBL/GenBank/DDBJ databases">
        <title>Genomic Encyclopedia of Type Strains, Phase IV (KMG-IV): sequencing the most valuable type-strain genomes for metagenomic binning, comparative biology and taxonomic classification.</title>
        <authorList>
            <person name="Goeker M."/>
        </authorList>
    </citation>
    <scope>NUCLEOTIDE SEQUENCE</scope>
    <source>
        <strain evidence="4">DSM 25523</strain>
    </source>
</reference>
<dbReference type="InterPro" id="IPR036264">
    <property type="entry name" value="Bact_exopeptidase_dim_dom"/>
</dbReference>
<accession>A0A938Y1P8</accession>